<dbReference type="HOGENOM" id="CLU_1324675_0_0_5"/>
<evidence type="ECO:0000313" key="2">
    <source>
        <dbReference type="Proteomes" id="UP000018689"/>
    </source>
</evidence>
<dbReference type="AlphaFoldDB" id="V9R8L4"/>
<proteinExistence type="predicted"/>
<dbReference type="KEGG" id="emr:EMUR_01995"/>
<reference evidence="1 2" key="1">
    <citation type="journal article" date="2014" name="Genome Announc.">
        <title>Complete Genome Sequence of Ehrlichia muris Strain AS145T, a Model Monocytotropic Ehrlichia Strain.</title>
        <authorList>
            <person name="Thirumalapura N.R."/>
            <person name="Qin X."/>
            <person name="Kuriakose J.A."/>
            <person name="Walker D.H."/>
        </authorList>
    </citation>
    <scope>NUCLEOTIDE SEQUENCE [LARGE SCALE GENOMIC DNA]</scope>
    <source>
        <strain evidence="2">AS154</strain>
    </source>
</reference>
<accession>V9R8L4</accession>
<dbReference type="InterPro" id="IPR011250">
    <property type="entry name" value="OMP/PagP_B-barrel"/>
</dbReference>
<dbReference type="OrthoDB" id="7163038at2"/>
<dbReference type="Gene3D" id="2.40.160.20">
    <property type="match status" value="1"/>
</dbReference>
<dbReference type="Proteomes" id="UP000018689">
    <property type="component" value="Chromosome"/>
</dbReference>
<organism evidence="1 2">
    <name type="scientific">Ehrlichia muris AS145</name>
    <dbReference type="NCBI Taxonomy" id="1423892"/>
    <lineage>
        <taxon>Bacteria</taxon>
        <taxon>Pseudomonadati</taxon>
        <taxon>Pseudomonadota</taxon>
        <taxon>Alphaproteobacteria</taxon>
        <taxon>Rickettsiales</taxon>
        <taxon>Anaplasmataceae</taxon>
        <taxon>Ehrlichia</taxon>
    </lineage>
</organism>
<name>V9R8L4_9RICK</name>
<evidence type="ECO:0000313" key="1">
    <source>
        <dbReference type="EMBL" id="AHC39179.1"/>
    </source>
</evidence>
<dbReference type="SUPFAM" id="SSF56925">
    <property type="entry name" value="OMPA-like"/>
    <property type="match status" value="1"/>
</dbReference>
<evidence type="ECO:0008006" key="3">
    <source>
        <dbReference type="Google" id="ProtNLM"/>
    </source>
</evidence>
<dbReference type="PATRIC" id="fig|1423892.3.peg.407"/>
<dbReference type="EMBL" id="CP006917">
    <property type="protein sequence ID" value="AHC39179.1"/>
    <property type="molecule type" value="Genomic_DNA"/>
</dbReference>
<keyword evidence="2" id="KW-1185">Reference proteome</keyword>
<protein>
    <recommendedName>
        <fullName evidence="3">Outer membrane protein beta-barrel domain-containing protein</fullName>
    </recommendedName>
</protein>
<dbReference type="RefSeq" id="WP_024072016.1">
    <property type="nucleotide sequence ID" value="NC_023063.1"/>
</dbReference>
<sequence length="233" mass="27065">MKIILYLKIILLVLICSKCNEVFAKDILNNSIGNFYIGGSYGYDKKILEFKTGNGYLDFDFSVNNVVGYNVDLLLGYICPSASLNNFRTDLEFVYMTKKKILNEQKIANKDNEEPLEKKMLYWNSNNYKIFFNLYYDVGNFFSVRDLTFFFGSGIDIHYLIGWLSKNSESLDLKNKLMIQNMIGIKYQLLRNIAIYSGYRCFIGYAKPRDDVNLKHCCILGSYGLIFGLEFIF</sequence>
<gene>
    <name evidence="1" type="ORF">EMUR_01995</name>
</gene>